<feature type="chain" id="PRO_5013313746" evidence="1">
    <location>
        <begin position="27"/>
        <end position="191"/>
    </location>
</feature>
<gene>
    <name evidence="2" type="ORF">SAMN05444339_11244</name>
</gene>
<keyword evidence="1" id="KW-0732">Signal</keyword>
<feature type="signal peptide" evidence="1">
    <location>
        <begin position="1"/>
        <end position="26"/>
    </location>
</feature>
<keyword evidence="3" id="KW-1185">Reference proteome</keyword>
<protein>
    <submittedName>
        <fullName evidence="2">Uncharacterized protein</fullName>
    </submittedName>
</protein>
<reference evidence="3" key="1">
    <citation type="submission" date="2016-11" db="EMBL/GenBank/DDBJ databases">
        <authorList>
            <person name="Varghese N."/>
            <person name="Submissions S."/>
        </authorList>
    </citation>
    <scope>NUCLEOTIDE SEQUENCE [LARGE SCALE GENOMIC DNA]</scope>
    <source>
        <strain evidence="3">DSM 29326</strain>
    </source>
</reference>
<accession>A0A1M5ECR8</accession>
<name>A0A1M5ECR8_LOKAT</name>
<dbReference type="EMBL" id="FQUE01000012">
    <property type="protein sequence ID" value="SHF77039.1"/>
    <property type="molecule type" value="Genomic_DNA"/>
</dbReference>
<dbReference type="Proteomes" id="UP000183987">
    <property type="component" value="Unassembled WGS sequence"/>
</dbReference>
<dbReference type="AlphaFoldDB" id="A0A1M5ECR8"/>
<proteinExistence type="predicted"/>
<sequence length="191" mass="21413">MERNSTVKTILLICAAVAALASPAAAQRFQTEARDGVRYLVPAEESTQTEFANLIQSRAMDMGFFSWPIPTEKVAADHANRPRQVSNCSGHDPDYIPAHELGGVSDWRLANTKIAKAFIYEWMAYGNAIKAKDCTCDTLKADWSEAVSAFDTLTEGVENFRLFTKVPGRMRDQIKHDYDRMCDITMLLELE</sequence>
<dbReference type="STRING" id="366533.SAMN05444339_11244"/>
<organism evidence="2 3">
    <name type="scientific">Loktanella atrilutea</name>
    <dbReference type="NCBI Taxonomy" id="366533"/>
    <lineage>
        <taxon>Bacteria</taxon>
        <taxon>Pseudomonadati</taxon>
        <taxon>Pseudomonadota</taxon>
        <taxon>Alphaproteobacteria</taxon>
        <taxon>Rhodobacterales</taxon>
        <taxon>Roseobacteraceae</taxon>
        <taxon>Loktanella</taxon>
    </lineage>
</organism>
<evidence type="ECO:0000256" key="1">
    <source>
        <dbReference type="SAM" id="SignalP"/>
    </source>
</evidence>
<evidence type="ECO:0000313" key="2">
    <source>
        <dbReference type="EMBL" id="SHF77039.1"/>
    </source>
</evidence>
<evidence type="ECO:0000313" key="3">
    <source>
        <dbReference type="Proteomes" id="UP000183987"/>
    </source>
</evidence>